<dbReference type="Proteomes" id="UP000325577">
    <property type="component" value="Linkage Group LG10"/>
</dbReference>
<evidence type="ECO:0000313" key="2">
    <source>
        <dbReference type="Proteomes" id="UP000325577"/>
    </source>
</evidence>
<dbReference type="PANTHER" id="PTHR35290:SF2">
    <property type="entry name" value="PROTEIN CASPARIAN STRIP INTEGRITY FACTOR 1"/>
    <property type="match status" value="1"/>
</dbReference>
<reference evidence="1 2" key="1">
    <citation type="submission" date="2019-09" db="EMBL/GenBank/DDBJ databases">
        <title>A chromosome-level genome assembly of the Chinese tupelo Nyssa sinensis.</title>
        <authorList>
            <person name="Yang X."/>
            <person name="Kang M."/>
            <person name="Yang Y."/>
            <person name="Xiong H."/>
            <person name="Wang M."/>
            <person name="Zhang Z."/>
            <person name="Wang Z."/>
            <person name="Wu H."/>
            <person name="Ma T."/>
            <person name="Liu J."/>
            <person name="Xi Z."/>
        </authorList>
    </citation>
    <scope>NUCLEOTIDE SEQUENCE [LARGE SCALE GENOMIC DNA]</scope>
    <source>
        <strain evidence="1">J267</strain>
        <tissue evidence="1">Leaf</tissue>
    </source>
</reference>
<name>A0A5J5BSB0_9ASTE</name>
<dbReference type="PANTHER" id="PTHR35290">
    <property type="entry name" value="PROTEIN CASPARIAN STRIP INTEGRITY FACTOR 1-RELATED"/>
    <property type="match status" value="1"/>
</dbReference>
<organism evidence="1 2">
    <name type="scientific">Nyssa sinensis</name>
    <dbReference type="NCBI Taxonomy" id="561372"/>
    <lineage>
        <taxon>Eukaryota</taxon>
        <taxon>Viridiplantae</taxon>
        <taxon>Streptophyta</taxon>
        <taxon>Embryophyta</taxon>
        <taxon>Tracheophyta</taxon>
        <taxon>Spermatophyta</taxon>
        <taxon>Magnoliopsida</taxon>
        <taxon>eudicotyledons</taxon>
        <taxon>Gunneridae</taxon>
        <taxon>Pentapetalae</taxon>
        <taxon>asterids</taxon>
        <taxon>Cornales</taxon>
        <taxon>Nyssaceae</taxon>
        <taxon>Nyssa</taxon>
    </lineage>
</organism>
<proteinExistence type="predicted"/>
<evidence type="ECO:0000313" key="1">
    <source>
        <dbReference type="EMBL" id="KAA8546003.1"/>
    </source>
</evidence>
<dbReference type="AlphaFoldDB" id="A0A5J5BSB0"/>
<sequence>MKAKQETNWKADVRGPRLARRASQRILGFKREVGLGFGVARRRCGRAWLLTRRCFGRWAVHGAQAMCRQSMFVNNLLAKEMGAVQEEVSEEQLRQETEVTTLIHERILKVNTQDYGKYDPAPALVKPPFNHIPH</sequence>
<accession>A0A5J5BSB0</accession>
<gene>
    <name evidence="1" type="ORF">F0562_020546</name>
</gene>
<dbReference type="InterPro" id="IPR038974">
    <property type="entry name" value="CIF1/2"/>
</dbReference>
<protein>
    <submittedName>
        <fullName evidence="1">Uncharacterized protein</fullName>
    </submittedName>
</protein>
<dbReference type="EMBL" id="CM018033">
    <property type="protein sequence ID" value="KAA8546003.1"/>
    <property type="molecule type" value="Genomic_DNA"/>
</dbReference>
<keyword evidence="2" id="KW-1185">Reference proteome</keyword>
<dbReference type="OrthoDB" id="1936508at2759"/>